<accession>A0A9Q0L6F2</accession>
<keyword evidence="2" id="KW-1185">Reference proteome</keyword>
<sequence>MSLNQFNYSFQNYSLKDFLKLSSFRNKVILNFTKQTCHFSVDLISSVALVPAILKIKSNKIKFKMNYTSNPEVLEQRFSNNPNLEMEFSKKEEKKLRLKIDQKSCFNFIAKNEEQRFLILLTFLMFKTYQNSFEKINSQSLQISGNILTTQDEIEAIAQMCSTRNLISFKLLVSDSTNNKKILKIITMNQNGLTLITPNQLENSIEIPFKIGVAIKSNDESTITKLILSNITYYIDCQNLNILKLFQRSFAIMKHGTISPIIFGAKNNPHHLSLSLKHEEVKLKRLEEQREKIISQHNEKLFQIDLMDIEAKKTIESNCAISICLTHINLFTNKEVSILPMNQNLKIYSHPSNSTVCKINLSKKNIVANFHSVELLNQFISFLSSCKEYQIEDHHLIPKDLFAIQFSKSGNFEEDNNFGVILLSDYGIHLTTKPEIRMILSSELIRIQSNSQNRRISKLNFAKDQTLFFLFTLTSDKEEFNERIEDFILRESDENTKMEIF</sequence>
<reference evidence="1" key="1">
    <citation type="submission" date="2022-10" db="EMBL/GenBank/DDBJ databases">
        <title>Novel sulphate-reducing endosymbionts in the free-living metamonad Anaeramoeba.</title>
        <authorList>
            <person name="Jerlstrom-Hultqvist J."/>
            <person name="Cepicka I."/>
            <person name="Gallot-Lavallee L."/>
            <person name="Salas-Leiva D."/>
            <person name="Curtis B.A."/>
            <person name="Zahonova K."/>
            <person name="Pipaliya S."/>
            <person name="Dacks J."/>
            <person name="Roger A.J."/>
        </authorList>
    </citation>
    <scope>NUCLEOTIDE SEQUENCE</scope>
    <source>
        <strain evidence="1">BMAN</strain>
    </source>
</reference>
<dbReference type="OrthoDB" id="10691203at2759"/>
<gene>
    <name evidence="1" type="ORF">M0811_03588</name>
</gene>
<dbReference type="EMBL" id="JAPDFW010000147">
    <property type="protein sequence ID" value="KAJ5066255.1"/>
    <property type="molecule type" value="Genomic_DNA"/>
</dbReference>
<protein>
    <submittedName>
        <fullName evidence="1">Uncharacterized protein</fullName>
    </submittedName>
</protein>
<dbReference type="Proteomes" id="UP001149090">
    <property type="component" value="Unassembled WGS sequence"/>
</dbReference>
<organism evidence="1 2">
    <name type="scientific">Anaeramoeba ignava</name>
    <name type="common">Anaerobic marine amoeba</name>
    <dbReference type="NCBI Taxonomy" id="1746090"/>
    <lineage>
        <taxon>Eukaryota</taxon>
        <taxon>Metamonada</taxon>
        <taxon>Anaeramoebidae</taxon>
        <taxon>Anaeramoeba</taxon>
    </lineage>
</organism>
<name>A0A9Q0L6F2_ANAIG</name>
<evidence type="ECO:0000313" key="1">
    <source>
        <dbReference type="EMBL" id="KAJ5066255.1"/>
    </source>
</evidence>
<dbReference type="AlphaFoldDB" id="A0A9Q0L6F2"/>
<proteinExistence type="predicted"/>
<evidence type="ECO:0000313" key="2">
    <source>
        <dbReference type="Proteomes" id="UP001149090"/>
    </source>
</evidence>
<comment type="caution">
    <text evidence="1">The sequence shown here is derived from an EMBL/GenBank/DDBJ whole genome shotgun (WGS) entry which is preliminary data.</text>
</comment>